<evidence type="ECO:0000259" key="10">
    <source>
        <dbReference type="PROSITE" id="PS51160"/>
    </source>
</evidence>
<sequence>MKIAHRIKIVGVVQGVGFRPFVYRLATNLNLFGYVVNKGGAEVEIFIEGEKRNVEKFTELLEKEKPPPAIFEEISISNEEPKGFTEFKILKSKHDFDKRSMIPPDIGICDNCLSEIRSPSSRFYKYHWNSCAWCGPRFSMMYSVPYDRENTSMEDFPLCKDCECDYKDVSNLRRFHAQGISCPVCGPKTIVIKNDGTIVKTEEDPVDFSARMLLEGKILAIKGVGGYHIASIASDDKVVRKLRKIKNRPSQPFAIMAKDIETVKTIAYLDEIGEKIILSPQRPILILPKRDSSKVSELVAPGLSTIGIMLPYTGFQHLLLEKIPDGFLIMTSGNIHGRPMCKDLECALNELGSIVDFIIEHERKIVHRVDDSVIRFTDGEPVFLRRSRGYVPLWVSSPFELKEIVALGAELQTAGAVSFENKIIPTQFIGDLDDIGTLEDLERELEWFIKTYEIKPKAIAIDMHPLYKNRKLAHKLKSIYGAEIIEVQHHHSHLASLMVEQGYKIDEKAVGIAIDGIGYSPNGEIWGGEALIASYEGFYKLGGIMPFCLSGGDSASVYPVKSLISILSSVLDEEELIEVLRRRELLTSLPYGEEEARITYTLSRNGKCFKCSSIGRVIDAISVLLKASYLRSYEGEPAIKLEALADKAKKGAELNAPIVSNDGMFFINTTELILNIIDHLDSVDSSELALGSLIALGRAFGHIAVEAIKGKRNLRGEILVSGGASVNTYLIRGIKEEARVRNIDVKINRKLPPGDGGIAVGQIAVASSKI</sequence>
<evidence type="ECO:0000256" key="6">
    <source>
        <dbReference type="ARBA" id="ARBA00022833"/>
    </source>
</evidence>
<protein>
    <recommendedName>
        <fullName evidence="8">Carbamoyltransferase</fullName>
        <ecNumber evidence="8">6.2.-.-</ecNumber>
    </recommendedName>
</protein>
<evidence type="ECO:0000256" key="9">
    <source>
        <dbReference type="PROSITE-ProRule" id="PRU00520"/>
    </source>
</evidence>
<feature type="active site" evidence="9">
    <location>
        <position position="37"/>
    </location>
</feature>
<dbReference type="Pfam" id="PF22521">
    <property type="entry name" value="HypF_C_2"/>
    <property type="match status" value="1"/>
</dbReference>
<dbReference type="GO" id="GO:0003725">
    <property type="term" value="F:double-stranded RNA binding"/>
    <property type="evidence" value="ECO:0007669"/>
    <property type="project" value="InterPro"/>
</dbReference>
<comment type="caution">
    <text evidence="12">The sequence shown here is derived from an EMBL/GenBank/DDBJ whole genome shotgun (WGS) entry which is preliminary data.</text>
</comment>
<dbReference type="Pfam" id="PF01300">
    <property type="entry name" value="Sua5_yciO_yrdC"/>
    <property type="match status" value="1"/>
</dbReference>
<dbReference type="InterPro" id="IPR001792">
    <property type="entry name" value="Acylphosphatase-like_dom"/>
</dbReference>
<evidence type="ECO:0000259" key="11">
    <source>
        <dbReference type="PROSITE" id="PS51163"/>
    </source>
</evidence>
<evidence type="ECO:0000256" key="2">
    <source>
        <dbReference type="ARBA" id="ARBA00008097"/>
    </source>
</evidence>
<gene>
    <name evidence="12" type="primary">hypF</name>
    <name evidence="12" type="ORF">ENO39_01650</name>
</gene>
<dbReference type="Proteomes" id="UP000886076">
    <property type="component" value="Unassembled WGS sequence"/>
</dbReference>
<comment type="catalytic activity">
    <reaction evidence="7">
        <text>C-terminal L-cysteinyl-[HypE protein] + carbamoyl phosphate + ATP + H2O = C-terminal S-carboxamide-L-cysteinyl-[HypE protein] + AMP + phosphate + diphosphate + H(+)</text>
        <dbReference type="Rhea" id="RHEA:55636"/>
        <dbReference type="Rhea" id="RHEA-COMP:14247"/>
        <dbReference type="Rhea" id="RHEA-COMP:14392"/>
        <dbReference type="ChEBI" id="CHEBI:15377"/>
        <dbReference type="ChEBI" id="CHEBI:15378"/>
        <dbReference type="ChEBI" id="CHEBI:30616"/>
        <dbReference type="ChEBI" id="CHEBI:33019"/>
        <dbReference type="ChEBI" id="CHEBI:43474"/>
        <dbReference type="ChEBI" id="CHEBI:58228"/>
        <dbReference type="ChEBI" id="CHEBI:76913"/>
        <dbReference type="ChEBI" id="CHEBI:139126"/>
        <dbReference type="ChEBI" id="CHEBI:456215"/>
    </reaction>
</comment>
<dbReference type="AlphaFoldDB" id="A0A7C2ZQF7"/>
<proteinExistence type="inferred from homology"/>
<dbReference type="GO" id="GO:0051604">
    <property type="term" value="P:protein maturation"/>
    <property type="evidence" value="ECO:0007669"/>
    <property type="project" value="TreeGrafter"/>
</dbReference>
<dbReference type="InterPro" id="IPR036046">
    <property type="entry name" value="Acylphosphatase-like_dom_sf"/>
</dbReference>
<dbReference type="UniPathway" id="UPA00335"/>
<dbReference type="Pfam" id="PF07503">
    <property type="entry name" value="zf-HYPF"/>
    <property type="match status" value="2"/>
</dbReference>
<keyword evidence="4" id="KW-0479">Metal-binding</keyword>
<dbReference type="GO" id="GO:0016874">
    <property type="term" value="F:ligase activity"/>
    <property type="evidence" value="ECO:0007669"/>
    <property type="project" value="UniProtKB-UniRule"/>
</dbReference>
<feature type="domain" description="Acylphosphatase-like" evidence="10">
    <location>
        <begin position="4"/>
        <end position="91"/>
    </location>
</feature>
<dbReference type="PROSITE" id="PS51160">
    <property type="entry name" value="ACYLPHOSPHATASE_3"/>
    <property type="match status" value="1"/>
</dbReference>
<comment type="similarity">
    <text evidence="2 8">Belongs to the carbamoyltransferase HypF family.</text>
</comment>
<dbReference type="InterPro" id="IPR017945">
    <property type="entry name" value="DHBP_synth_RibB-like_a/b_dom"/>
</dbReference>
<dbReference type="Pfam" id="PF00708">
    <property type="entry name" value="Acylphosphatase"/>
    <property type="match status" value="1"/>
</dbReference>
<organism evidence="12">
    <name type="scientific">Fervidicoccus fontis</name>
    <dbReference type="NCBI Taxonomy" id="683846"/>
    <lineage>
        <taxon>Archaea</taxon>
        <taxon>Thermoproteota</taxon>
        <taxon>Thermoprotei</taxon>
        <taxon>Fervidicoccales</taxon>
        <taxon>Fervidicoccaceae</taxon>
        <taxon>Fervidicoccus</taxon>
    </lineage>
</organism>
<dbReference type="InterPro" id="IPR004421">
    <property type="entry name" value="Carbamoyltransferase_HypF"/>
</dbReference>
<dbReference type="Gene3D" id="3.30.420.40">
    <property type="match status" value="1"/>
</dbReference>
<dbReference type="RefSeq" id="WP_272985040.1">
    <property type="nucleotide sequence ID" value="NZ_DSFH01000028.1"/>
</dbReference>
<evidence type="ECO:0000256" key="8">
    <source>
        <dbReference type="PIRNR" id="PIRNR006256"/>
    </source>
</evidence>
<keyword evidence="6" id="KW-0862">Zinc</keyword>
<evidence type="ECO:0000256" key="1">
    <source>
        <dbReference type="ARBA" id="ARBA00004711"/>
    </source>
</evidence>
<dbReference type="PROSITE" id="PS00150">
    <property type="entry name" value="ACYLPHOSPHATASE_1"/>
    <property type="match status" value="1"/>
</dbReference>
<comment type="catalytic activity">
    <reaction evidence="9">
        <text>an acyl phosphate + H2O = a carboxylate + phosphate + H(+)</text>
        <dbReference type="Rhea" id="RHEA:14965"/>
        <dbReference type="ChEBI" id="CHEBI:15377"/>
        <dbReference type="ChEBI" id="CHEBI:15378"/>
        <dbReference type="ChEBI" id="CHEBI:29067"/>
        <dbReference type="ChEBI" id="CHEBI:43474"/>
        <dbReference type="ChEBI" id="CHEBI:59918"/>
        <dbReference type="EC" id="3.6.1.7"/>
    </reaction>
</comment>
<dbReference type="InterPro" id="IPR051060">
    <property type="entry name" value="Carbamoyltrans_HypF-like"/>
</dbReference>
<dbReference type="EC" id="6.2.-.-" evidence="8"/>
<dbReference type="PIRSF" id="PIRSF006256">
    <property type="entry name" value="CMPcnvr_hdrg_mat"/>
    <property type="match status" value="1"/>
</dbReference>
<dbReference type="Gene3D" id="3.90.870.50">
    <property type="match status" value="1"/>
</dbReference>
<dbReference type="InterPro" id="IPR041440">
    <property type="entry name" value="HypF_C"/>
</dbReference>
<dbReference type="GO" id="GO:0003998">
    <property type="term" value="F:acylphosphatase activity"/>
    <property type="evidence" value="ECO:0007669"/>
    <property type="project" value="UniProtKB-EC"/>
</dbReference>
<name>A0A7C2ZQF7_9CREN</name>
<feature type="active site" evidence="9">
    <location>
        <position position="19"/>
    </location>
</feature>
<evidence type="ECO:0000313" key="12">
    <source>
        <dbReference type="EMBL" id="HEW63752.1"/>
    </source>
</evidence>
<dbReference type="InterPro" id="IPR017968">
    <property type="entry name" value="Acylphosphatase_CS"/>
</dbReference>
<keyword evidence="3" id="KW-0436">Ligase</keyword>
<evidence type="ECO:0000256" key="4">
    <source>
        <dbReference type="ARBA" id="ARBA00022723"/>
    </source>
</evidence>
<feature type="domain" description="YrdC-like" evidence="11">
    <location>
        <begin position="203"/>
        <end position="389"/>
    </location>
</feature>
<keyword evidence="5" id="KW-0863">Zinc-finger</keyword>
<evidence type="ECO:0000256" key="7">
    <source>
        <dbReference type="ARBA" id="ARBA00048220"/>
    </source>
</evidence>
<comment type="pathway">
    <text evidence="1">Protein modification; [NiFe] hydrogenase maturation.</text>
</comment>
<dbReference type="Pfam" id="PF17788">
    <property type="entry name" value="HypF_C"/>
    <property type="match status" value="1"/>
</dbReference>
<evidence type="ECO:0000256" key="3">
    <source>
        <dbReference type="ARBA" id="ARBA00022598"/>
    </source>
</evidence>
<accession>A0A7C2ZQF7</accession>
<dbReference type="GO" id="GO:0016743">
    <property type="term" value="F:carboxyl- or carbamoyltransferase activity"/>
    <property type="evidence" value="ECO:0007669"/>
    <property type="project" value="UniProtKB-UniRule"/>
</dbReference>
<dbReference type="SUPFAM" id="SSF54975">
    <property type="entry name" value="Acylphosphatase/BLUF domain-like"/>
    <property type="match status" value="1"/>
</dbReference>
<dbReference type="InterPro" id="IPR006070">
    <property type="entry name" value="Sua5-like_dom"/>
</dbReference>
<dbReference type="PANTHER" id="PTHR42959">
    <property type="entry name" value="CARBAMOYLTRANSFERASE"/>
    <property type="match status" value="1"/>
</dbReference>
<evidence type="ECO:0000256" key="5">
    <source>
        <dbReference type="ARBA" id="ARBA00022771"/>
    </source>
</evidence>
<dbReference type="SUPFAM" id="SSF55821">
    <property type="entry name" value="YrdC/RibB"/>
    <property type="match status" value="1"/>
</dbReference>
<dbReference type="EMBL" id="DSFH01000028">
    <property type="protein sequence ID" value="HEW63752.1"/>
    <property type="molecule type" value="Genomic_DNA"/>
</dbReference>
<dbReference type="GO" id="GO:0008270">
    <property type="term" value="F:zinc ion binding"/>
    <property type="evidence" value="ECO:0007669"/>
    <property type="project" value="UniProtKB-KW"/>
</dbReference>
<keyword evidence="9" id="KW-0378">Hydrolase</keyword>
<dbReference type="Gene3D" id="3.30.110.120">
    <property type="match status" value="1"/>
</dbReference>
<dbReference type="NCBIfam" id="TIGR00143">
    <property type="entry name" value="hypF"/>
    <property type="match status" value="1"/>
</dbReference>
<dbReference type="Gene3D" id="3.30.420.360">
    <property type="match status" value="1"/>
</dbReference>
<dbReference type="InterPro" id="IPR011125">
    <property type="entry name" value="Znf_HypF"/>
</dbReference>
<reference evidence="12" key="1">
    <citation type="journal article" date="2020" name="mSystems">
        <title>Genome- and Community-Level Interaction Insights into Carbon Utilization and Element Cycling Functions of Hydrothermarchaeota in Hydrothermal Sediment.</title>
        <authorList>
            <person name="Zhou Z."/>
            <person name="Liu Y."/>
            <person name="Xu W."/>
            <person name="Pan J."/>
            <person name="Luo Z.H."/>
            <person name="Li M."/>
        </authorList>
    </citation>
    <scope>NUCLEOTIDE SEQUENCE [LARGE SCALE GENOMIC DNA]</scope>
    <source>
        <strain evidence="12">SpSt-1261</strain>
    </source>
</reference>
<dbReference type="PANTHER" id="PTHR42959:SF1">
    <property type="entry name" value="CARBAMOYLTRANSFERASE HYPF"/>
    <property type="match status" value="1"/>
</dbReference>
<dbReference type="PROSITE" id="PS51163">
    <property type="entry name" value="YRDC"/>
    <property type="match status" value="1"/>
</dbReference>
<dbReference type="InterPro" id="IPR055128">
    <property type="entry name" value="HypF_C_2"/>
</dbReference>